<dbReference type="Gene3D" id="1.10.530.10">
    <property type="match status" value="1"/>
</dbReference>
<accession>A0A6A4ZHP8</accession>
<feature type="compositionally biased region" description="Low complexity" evidence="3">
    <location>
        <begin position="82"/>
        <end position="166"/>
    </location>
</feature>
<dbReference type="Gene3D" id="3.30.20.10">
    <property type="entry name" value="Endochitinase, domain 2"/>
    <property type="match status" value="1"/>
</dbReference>
<dbReference type="GO" id="GO:0006952">
    <property type="term" value="P:defense response"/>
    <property type="evidence" value="ECO:0007669"/>
    <property type="project" value="UniProtKB-KW"/>
</dbReference>
<keyword evidence="4" id="KW-0472">Membrane</keyword>
<proteinExistence type="predicted"/>
<dbReference type="PANTHER" id="PTHR22595:SF79">
    <property type="entry name" value="CHITINASE 12"/>
    <property type="match status" value="1"/>
</dbReference>
<dbReference type="GO" id="GO:0006032">
    <property type="term" value="P:chitin catabolic process"/>
    <property type="evidence" value="ECO:0007669"/>
    <property type="project" value="InterPro"/>
</dbReference>
<keyword evidence="4" id="KW-0812">Transmembrane</keyword>
<comment type="caution">
    <text evidence="6">The sequence shown here is derived from an EMBL/GenBank/DDBJ whole genome shotgun (WGS) entry which is preliminary data.</text>
</comment>
<dbReference type="Proteomes" id="UP000469452">
    <property type="component" value="Unassembled WGS sequence"/>
</dbReference>
<evidence type="ECO:0000256" key="3">
    <source>
        <dbReference type="SAM" id="MobiDB-lite"/>
    </source>
</evidence>
<sequence length="397" mass="42381">MADRASSPDICVLAESDEPLSRRAVYTRVVIIVAALALVGGGIAIAVVVLTQSPVETSSFAEGKSGFNSSTSTMGTKGTEIAPNTTMVTPTTASPTTTPNNTVATPTTTPNNTVATPTTTPHTTVATPTTTPHTAVAPTTATPTTTPHTTVTPTTATPTSKPNTTSVSTAVPVLTGLGHILPKHMFLDAFPNAHPLYTYENLLAMAAKYPEFASTGDVTADRREVATFLGHVALESGDLRFVEELKVSTMCQESPEYPCAPGKQYHGRGAIQLSWNYNYKDFGKVANIELVQFPELVATDPDLLWWSALWYSNDDRWNGNIHKVVGRPGGFAYVTFMINGGLECGLNPSNKKSEATRIANYVKFCSMLGVDPGDNLSCQTAAYPPKNLWIDPPTKRL</sequence>
<gene>
    <name evidence="6" type="ORF">AaE_012204</name>
</gene>
<dbReference type="InterPro" id="IPR000726">
    <property type="entry name" value="Glyco_hydro_19_cat"/>
</dbReference>
<keyword evidence="4" id="KW-1133">Transmembrane helix</keyword>
<dbReference type="PANTHER" id="PTHR22595">
    <property type="entry name" value="CHITINASE-RELATED"/>
    <property type="match status" value="1"/>
</dbReference>
<feature type="transmembrane region" description="Helical" evidence="4">
    <location>
        <begin position="29"/>
        <end position="50"/>
    </location>
</feature>
<feature type="region of interest" description="Disordered" evidence="3">
    <location>
        <begin position="58"/>
        <end position="167"/>
    </location>
</feature>
<dbReference type="CDD" id="cd00325">
    <property type="entry name" value="chitinase_GH19"/>
    <property type="match status" value="1"/>
</dbReference>
<dbReference type="GO" id="GO:0004568">
    <property type="term" value="F:chitinase activity"/>
    <property type="evidence" value="ECO:0007669"/>
    <property type="project" value="InterPro"/>
</dbReference>
<evidence type="ECO:0000256" key="4">
    <source>
        <dbReference type="SAM" id="Phobius"/>
    </source>
</evidence>
<dbReference type="Pfam" id="PF00182">
    <property type="entry name" value="Glyco_hydro_19"/>
    <property type="match status" value="1"/>
</dbReference>
<dbReference type="VEuPathDB" id="FungiDB:H257_02250"/>
<feature type="compositionally biased region" description="Polar residues" evidence="3">
    <location>
        <begin position="58"/>
        <end position="76"/>
    </location>
</feature>
<dbReference type="InterPro" id="IPR023346">
    <property type="entry name" value="Lysozyme-like_dom_sf"/>
</dbReference>
<evidence type="ECO:0000313" key="6">
    <source>
        <dbReference type="EMBL" id="KAF0711577.1"/>
    </source>
</evidence>
<dbReference type="AlphaFoldDB" id="A0A6A4ZHP8"/>
<reference evidence="6 7" key="1">
    <citation type="submission" date="2019-06" db="EMBL/GenBank/DDBJ databases">
        <title>Genomics analysis of Aphanomyces spp. identifies a new class of oomycete effector associated with host adaptation.</title>
        <authorList>
            <person name="Gaulin E."/>
        </authorList>
    </citation>
    <scope>NUCLEOTIDE SEQUENCE [LARGE SCALE GENOMIC DNA]</scope>
    <source>
        <strain evidence="6 7">E</strain>
    </source>
</reference>
<dbReference type="EMBL" id="VJMI01018078">
    <property type="protein sequence ID" value="KAF0711577.1"/>
    <property type="molecule type" value="Genomic_DNA"/>
</dbReference>
<keyword evidence="1" id="KW-0611">Plant defense</keyword>
<evidence type="ECO:0000259" key="5">
    <source>
        <dbReference type="Pfam" id="PF00182"/>
    </source>
</evidence>
<organism evidence="6 7">
    <name type="scientific">Aphanomyces astaci</name>
    <name type="common">Crayfish plague agent</name>
    <dbReference type="NCBI Taxonomy" id="112090"/>
    <lineage>
        <taxon>Eukaryota</taxon>
        <taxon>Sar</taxon>
        <taxon>Stramenopiles</taxon>
        <taxon>Oomycota</taxon>
        <taxon>Saprolegniomycetes</taxon>
        <taxon>Saprolegniales</taxon>
        <taxon>Verrucalvaceae</taxon>
        <taxon>Aphanomyces</taxon>
    </lineage>
</organism>
<evidence type="ECO:0000313" key="7">
    <source>
        <dbReference type="Proteomes" id="UP000469452"/>
    </source>
</evidence>
<evidence type="ECO:0000256" key="2">
    <source>
        <dbReference type="ARBA" id="ARBA00023157"/>
    </source>
</evidence>
<dbReference type="GO" id="GO:0016998">
    <property type="term" value="P:cell wall macromolecule catabolic process"/>
    <property type="evidence" value="ECO:0007669"/>
    <property type="project" value="InterPro"/>
</dbReference>
<feature type="domain" description="Glycoside hydrolase family 19 catalytic" evidence="5">
    <location>
        <begin position="192"/>
        <end position="378"/>
    </location>
</feature>
<name>A0A6A4ZHP8_APHAT</name>
<protein>
    <recommendedName>
        <fullName evidence="5">Glycoside hydrolase family 19 catalytic domain-containing protein</fullName>
    </recommendedName>
</protein>
<dbReference type="SUPFAM" id="SSF53955">
    <property type="entry name" value="Lysozyme-like"/>
    <property type="match status" value="1"/>
</dbReference>
<evidence type="ECO:0000256" key="1">
    <source>
        <dbReference type="ARBA" id="ARBA00022821"/>
    </source>
</evidence>
<keyword evidence="2" id="KW-1015">Disulfide bond</keyword>